<evidence type="ECO:0000256" key="1">
    <source>
        <dbReference type="ARBA" id="ARBA00002254"/>
    </source>
</evidence>
<keyword evidence="11" id="KW-0282">Flagellum</keyword>
<dbReference type="AlphaFoldDB" id="A0A081B9L5"/>
<dbReference type="GO" id="GO:0009425">
    <property type="term" value="C:bacterial-type flagellum basal body"/>
    <property type="evidence" value="ECO:0007669"/>
    <property type="project" value="InterPro"/>
</dbReference>
<protein>
    <recommendedName>
        <fullName evidence="10">Flagellar protein FliL</fullName>
    </recommendedName>
</protein>
<name>A0A081B9L5_9HYPH</name>
<keyword evidence="11" id="KW-0966">Cell projection</keyword>
<evidence type="ECO:0000256" key="10">
    <source>
        <dbReference type="RuleBase" id="RU364125"/>
    </source>
</evidence>
<evidence type="ECO:0000256" key="2">
    <source>
        <dbReference type="ARBA" id="ARBA00004162"/>
    </source>
</evidence>
<proteinExistence type="inferred from homology"/>
<dbReference type="eggNOG" id="COG1580">
    <property type="taxonomic scope" value="Bacteria"/>
</dbReference>
<keyword evidence="5 10" id="KW-0145">Chemotaxis</keyword>
<dbReference type="GO" id="GO:0005886">
    <property type="term" value="C:plasma membrane"/>
    <property type="evidence" value="ECO:0007669"/>
    <property type="project" value="UniProtKB-SubCell"/>
</dbReference>
<sequence length="173" mass="18998">MSDIDLDTETAEGEGEPARKKLSGKFLVLYIILPLLAVGGLGYGAYAFFLSGGSASGGAEGEVEVSLIEEGEPVFYDLPEFLVNLSSPSGGPTRYLKLRVSLELANEDGMEHLEMVMPRVVDGFQVYLRELRPEDFQGSAGMFLLRQELLRRVNLAARPVKVTDVLFREVIVQ</sequence>
<reference evidence="11 12" key="1">
    <citation type="submission" date="2014-07" db="EMBL/GenBank/DDBJ databases">
        <title>Tepidicaulis marinum gen. nov., sp. nov., a novel marine bacterium denitrifying nitrate to nitrous oxide strictly under microaerobic conditions.</title>
        <authorList>
            <person name="Takeuchi M."/>
            <person name="Yamagishi T."/>
            <person name="Kamagata Y."/>
            <person name="Oshima K."/>
            <person name="Hattori M."/>
            <person name="Katayama T."/>
            <person name="Hanada S."/>
            <person name="Tamaki H."/>
            <person name="Marumo K."/>
            <person name="Maeda H."/>
            <person name="Nedachi M."/>
            <person name="Iwasaki W."/>
            <person name="Suwa Y."/>
            <person name="Sakata S."/>
        </authorList>
    </citation>
    <scope>NUCLEOTIDE SEQUENCE [LARGE SCALE GENOMIC DNA]</scope>
    <source>
        <strain evidence="11 12">MA2</strain>
    </source>
</reference>
<dbReference type="PANTHER" id="PTHR35091">
    <property type="entry name" value="FLAGELLAR PROTEIN FLIL"/>
    <property type="match status" value="1"/>
</dbReference>
<dbReference type="PANTHER" id="PTHR35091:SF2">
    <property type="entry name" value="FLAGELLAR PROTEIN FLIL"/>
    <property type="match status" value="1"/>
</dbReference>
<evidence type="ECO:0000313" key="12">
    <source>
        <dbReference type="Proteomes" id="UP000028702"/>
    </source>
</evidence>
<evidence type="ECO:0000256" key="8">
    <source>
        <dbReference type="ARBA" id="ARBA00022989"/>
    </source>
</evidence>
<evidence type="ECO:0000256" key="7">
    <source>
        <dbReference type="ARBA" id="ARBA00022779"/>
    </source>
</evidence>
<keyword evidence="12" id="KW-1185">Reference proteome</keyword>
<dbReference type="STRING" id="1333998.M2A_1232"/>
<comment type="subcellular location">
    <subcellularLocation>
        <location evidence="10">Cell inner membrane</location>
    </subcellularLocation>
    <subcellularLocation>
        <location evidence="2">Cell membrane</location>
        <topology evidence="2">Single-pass membrane protein</topology>
    </subcellularLocation>
</comment>
<organism evidence="11 12">
    <name type="scientific">Tepidicaulis marinus</name>
    <dbReference type="NCBI Taxonomy" id="1333998"/>
    <lineage>
        <taxon>Bacteria</taxon>
        <taxon>Pseudomonadati</taxon>
        <taxon>Pseudomonadota</taxon>
        <taxon>Alphaproteobacteria</taxon>
        <taxon>Hyphomicrobiales</taxon>
        <taxon>Parvibaculaceae</taxon>
        <taxon>Tepidicaulis</taxon>
    </lineage>
</organism>
<dbReference type="Proteomes" id="UP000028702">
    <property type="component" value="Unassembled WGS sequence"/>
</dbReference>
<dbReference type="RefSeq" id="WP_045444538.1">
    <property type="nucleotide sequence ID" value="NZ_BBIO01000005.1"/>
</dbReference>
<comment type="function">
    <text evidence="1 10">Controls the rotational direction of flagella during chemotaxis.</text>
</comment>
<dbReference type="Pfam" id="PF03748">
    <property type="entry name" value="FliL"/>
    <property type="match status" value="1"/>
</dbReference>
<dbReference type="EMBL" id="BBIO01000005">
    <property type="protein sequence ID" value="GAK44733.1"/>
    <property type="molecule type" value="Genomic_DNA"/>
</dbReference>
<keyword evidence="10" id="KW-0997">Cell inner membrane</keyword>
<keyword evidence="11" id="KW-0969">Cilium</keyword>
<dbReference type="InterPro" id="IPR005503">
    <property type="entry name" value="FliL"/>
</dbReference>
<dbReference type="GO" id="GO:0006935">
    <property type="term" value="P:chemotaxis"/>
    <property type="evidence" value="ECO:0007669"/>
    <property type="project" value="UniProtKB-KW"/>
</dbReference>
<keyword evidence="8 10" id="KW-1133">Transmembrane helix</keyword>
<keyword evidence="6 10" id="KW-0812">Transmembrane</keyword>
<gene>
    <name evidence="11" type="ORF">M2A_1232</name>
</gene>
<keyword evidence="7 10" id="KW-0283">Flagellar rotation</keyword>
<evidence type="ECO:0000256" key="4">
    <source>
        <dbReference type="ARBA" id="ARBA00022475"/>
    </source>
</evidence>
<evidence type="ECO:0000256" key="6">
    <source>
        <dbReference type="ARBA" id="ARBA00022692"/>
    </source>
</evidence>
<evidence type="ECO:0000256" key="3">
    <source>
        <dbReference type="ARBA" id="ARBA00008281"/>
    </source>
</evidence>
<keyword evidence="9 10" id="KW-0472">Membrane</keyword>
<accession>A0A081B9L5</accession>
<comment type="caution">
    <text evidence="11">The sequence shown here is derived from an EMBL/GenBank/DDBJ whole genome shotgun (WGS) entry which is preliminary data.</text>
</comment>
<keyword evidence="4" id="KW-1003">Cell membrane</keyword>
<comment type="similarity">
    <text evidence="3 10">Belongs to the FliL family.</text>
</comment>
<dbReference type="GO" id="GO:0071978">
    <property type="term" value="P:bacterial-type flagellum-dependent swarming motility"/>
    <property type="evidence" value="ECO:0007669"/>
    <property type="project" value="TreeGrafter"/>
</dbReference>
<evidence type="ECO:0000313" key="11">
    <source>
        <dbReference type="EMBL" id="GAK44733.1"/>
    </source>
</evidence>
<evidence type="ECO:0000256" key="9">
    <source>
        <dbReference type="ARBA" id="ARBA00023136"/>
    </source>
</evidence>
<evidence type="ECO:0000256" key="5">
    <source>
        <dbReference type="ARBA" id="ARBA00022500"/>
    </source>
</evidence>
<feature type="transmembrane region" description="Helical" evidence="10">
    <location>
        <begin position="27"/>
        <end position="49"/>
    </location>
</feature>